<feature type="transmembrane region" description="Helical" evidence="3">
    <location>
        <begin position="108"/>
        <end position="131"/>
    </location>
</feature>
<reference evidence="4 5" key="1">
    <citation type="submission" date="2014-06" db="EMBL/GenBank/DDBJ databases">
        <title>Evolutionary Origins and Diversification of the Mycorrhizal Mutualists.</title>
        <authorList>
            <consortium name="DOE Joint Genome Institute"/>
            <consortium name="Mycorrhizal Genomics Consortium"/>
            <person name="Kohler A."/>
            <person name="Kuo A."/>
            <person name="Nagy L.G."/>
            <person name="Floudas D."/>
            <person name="Copeland A."/>
            <person name="Barry K.W."/>
            <person name="Cichocki N."/>
            <person name="Veneault-Fourrey C."/>
            <person name="LaButti K."/>
            <person name="Lindquist E.A."/>
            <person name="Lipzen A."/>
            <person name="Lundell T."/>
            <person name="Morin E."/>
            <person name="Murat C."/>
            <person name="Riley R."/>
            <person name="Ohm R."/>
            <person name="Sun H."/>
            <person name="Tunlid A."/>
            <person name="Henrissat B."/>
            <person name="Grigoriev I.V."/>
            <person name="Hibbett D.S."/>
            <person name="Martin F."/>
        </authorList>
    </citation>
    <scope>NUCLEOTIDE SEQUENCE [LARGE SCALE GENOMIC DNA]</scope>
    <source>
        <strain evidence="4 5">SS14</strain>
    </source>
</reference>
<keyword evidence="3" id="KW-0812">Transmembrane</keyword>
<dbReference type="InterPro" id="IPR011701">
    <property type="entry name" value="MFS"/>
</dbReference>
<feature type="transmembrane region" description="Helical" evidence="3">
    <location>
        <begin position="176"/>
        <end position="196"/>
    </location>
</feature>
<evidence type="ECO:0000256" key="2">
    <source>
        <dbReference type="ARBA" id="ARBA00006727"/>
    </source>
</evidence>
<gene>
    <name evidence="4" type="ORF">M422DRAFT_47162</name>
</gene>
<sequence length="328" mass="36273">MVYRYIFATPRFDWSCMSLLASCLSLISNIRLSQLESAGVFQEYYLTFWLNEYTASEIGWISGVGISLSFFLGIIGGKLYDAGYGRLSLTTGSFLCSFRVVLKISSEIFWVFLSQAVGLVLGSSLLLVTCLTMIVHHFQARKAIPLGIIGTSTSLGGSVFPIMLNQTINFKLDYPWVIRIMAFTSTGCPILGNILITILPPPPKPPSTEKKPINFKLFLTWPFVLTMVGTGFIAELGLYFPLVLGQLFALQHDISKTFALYAISIMNFCEIFAKLSVNYLAERLVSLVVTVTGTVSFCLLVCVKIASFIVFASFMDSAYLLVSMILIC</sequence>
<comment type="subcellular location">
    <subcellularLocation>
        <location evidence="1">Membrane</location>
        <topology evidence="1">Multi-pass membrane protein</topology>
    </subcellularLocation>
</comment>
<feature type="transmembrane region" description="Helical" evidence="3">
    <location>
        <begin position="143"/>
        <end position="164"/>
    </location>
</feature>
<feature type="transmembrane region" description="Helical" evidence="3">
    <location>
        <begin position="59"/>
        <end position="77"/>
    </location>
</feature>
<keyword evidence="5" id="KW-1185">Reference proteome</keyword>
<keyword evidence="3" id="KW-0472">Membrane</keyword>
<proteinExistence type="inferred from homology"/>
<dbReference type="PANTHER" id="PTHR11360:SF234">
    <property type="entry name" value="MFS-TYPE TRANSPORTER DBAD-RELATED"/>
    <property type="match status" value="1"/>
</dbReference>
<feature type="transmembrane region" description="Helical" evidence="3">
    <location>
        <begin position="217"/>
        <end position="238"/>
    </location>
</feature>
<feature type="transmembrane region" description="Helical" evidence="3">
    <location>
        <begin position="284"/>
        <end position="314"/>
    </location>
</feature>
<dbReference type="OrthoDB" id="6499973at2759"/>
<dbReference type="Proteomes" id="UP000054279">
    <property type="component" value="Unassembled WGS sequence"/>
</dbReference>
<dbReference type="InterPro" id="IPR036259">
    <property type="entry name" value="MFS_trans_sf"/>
</dbReference>
<dbReference type="Pfam" id="PF07690">
    <property type="entry name" value="MFS_1"/>
    <property type="match status" value="1"/>
</dbReference>
<dbReference type="PANTHER" id="PTHR11360">
    <property type="entry name" value="MONOCARBOXYLATE TRANSPORTER"/>
    <property type="match status" value="1"/>
</dbReference>
<dbReference type="HOGENOM" id="CLU_001265_1_1_1"/>
<name>A0A0C9W033_SPHS4</name>
<keyword evidence="3" id="KW-1133">Transmembrane helix</keyword>
<dbReference type="AlphaFoldDB" id="A0A0C9W033"/>
<evidence type="ECO:0000256" key="1">
    <source>
        <dbReference type="ARBA" id="ARBA00004141"/>
    </source>
</evidence>
<feature type="transmembrane region" description="Helical" evidence="3">
    <location>
        <begin position="258"/>
        <end position="277"/>
    </location>
</feature>
<dbReference type="InterPro" id="IPR050327">
    <property type="entry name" value="Proton-linked_MCT"/>
</dbReference>
<evidence type="ECO:0000256" key="3">
    <source>
        <dbReference type="SAM" id="Phobius"/>
    </source>
</evidence>
<dbReference type="SUPFAM" id="SSF103473">
    <property type="entry name" value="MFS general substrate transporter"/>
    <property type="match status" value="1"/>
</dbReference>
<dbReference type="Gene3D" id="1.20.1250.20">
    <property type="entry name" value="MFS general substrate transporter like domains"/>
    <property type="match status" value="1"/>
</dbReference>
<dbReference type="EMBL" id="KN837115">
    <property type="protein sequence ID" value="KIJ44760.1"/>
    <property type="molecule type" value="Genomic_DNA"/>
</dbReference>
<evidence type="ECO:0000313" key="4">
    <source>
        <dbReference type="EMBL" id="KIJ44760.1"/>
    </source>
</evidence>
<protein>
    <recommendedName>
        <fullName evidence="6">Major facilitator superfamily (MFS) profile domain-containing protein</fullName>
    </recommendedName>
</protein>
<evidence type="ECO:0000313" key="5">
    <source>
        <dbReference type="Proteomes" id="UP000054279"/>
    </source>
</evidence>
<organism evidence="4 5">
    <name type="scientific">Sphaerobolus stellatus (strain SS14)</name>
    <dbReference type="NCBI Taxonomy" id="990650"/>
    <lineage>
        <taxon>Eukaryota</taxon>
        <taxon>Fungi</taxon>
        <taxon>Dikarya</taxon>
        <taxon>Basidiomycota</taxon>
        <taxon>Agaricomycotina</taxon>
        <taxon>Agaricomycetes</taxon>
        <taxon>Phallomycetidae</taxon>
        <taxon>Geastrales</taxon>
        <taxon>Sphaerobolaceae</taxon>
        <taxon>Sphaerobolus</taxon>
    </lineage>
</organism>
<dbReference type="GO" id="GO:0022857">
    <property type="term" value="F:transmembrane transporter activity"/>
    <property type="evidence" value="ECO:0007669"/>
    <property type="project" value="InterPro"/>
</dbReference>
<dbReference type="GO" id="GO:0016020">
    <property type="term" value="C:membrane"/>
    <property type="evidence" value="ECO:0007669"/>
    <property type="project" value="UniProtKB-SubCell"/>
</dbReference>
<comment type="similarity">
    <text evidence="2">Belongs to the major facilitator superfamily. Monocarboxylate porter (TC 2.A.1.13) family.</text>
</comment>
<evidence type="ECO:0008006" key="6">
    <source>
        <dbReference type="Google" id="ProtNLM"/>
    </source>
</evidence>
<accession>A0A0C9W033</accession>